<dbReference type="GO" id="GO:0004252">
    <property type="term" value="F:serine-type endopeptidase activity"/>
    <property type="evidence" value="ECO:0007669"/>
    <property type="project" value="UniProtKB-UniRule"/>
</dbReference>
<evidence type="ECO:0000256" key="7">
    <source>
        <dbReference type="ARBA" id="ARBA00022729"/>
    </source>
</evidence>
<dbReference type="Proteomes" id="UP000548423">
    <property type="component" value="Unassembled WGS sequence"/>
</dbReference>
<dbReference type="Gene3D" id="2.60.40.10">
    <property type="entry name" value="Immunoglobulins"/>
    <property type="match status" value="1"/>
</dbReference>
<evidence type="ECO:0000256" key="3">
    <source>
        <dbReference type="ARBA" id="ARBA00011073"/>
    </source>
</evidence>
<dbReference type="Gene3D" id="3.40.50.200">
    <property type="entry name" value="Peptidase S8/S53 domain"/>
    <property type="match status" value="1"/>
</dbReference>
<feature type="domain" description="C5a peptidase/Subtilisin-like protease SBT2-like Fn3-like" evidence="18">
    <location>
        <begin position="676"/>
        <end position="809"/>
    </location>
</feature>
<evidence type="ECO:0000256" key="11">
    <source>
        <dbReference type="ARBA" id="ARBA00022837"/>
    </source>
</evidence>
<proteinExistence type="inferred from homology"/>
<dbReference type="InterPro" id="IPR000209">
    <property type="entry name" value="Peptidase_S8/S53_dom"/>
</dbReference>
<evidence type="ECO:0000256" key="2">
    <source>
        <dbReference type="ARBA" id="ARBA00004613"/>
    </source>
</evidence>
<keyword evidence="6 13" id="KW-0645">Protease</keyword>
<dbReference type="Pfam" id="PF00082">
    <property type="entry name" value="Peptidase_S8"/>
    <property type="match status" value="1"/>
</dbReference>
<comment type="subcellular location">
    <subcellularLocation>
        <location evidence="2">Secreted</location>
    </subcellularLocation>
</comment>
<keyword evidence="11" id="KW-0106">Calcium</keyword>
<dbReference type="InterPro" id="IPR013783">
    <property type="entry name" value="Ig-like_fold"/>
</dbReference>
<dbReference type="PROSITE" id="PS00138">
    <property type="entry name" value="SUBTILASE_SER"/>
    <property type="match status" value="1"/>
</dbReference>
<dbReference type="PROSITE" id="PS00137">
    <property type="entry name" value="SUBTILASE_HIS"/>
    <property type="match status" value="1"/>
</dbReference>
<dbReference type="GO" id="GO:0016020">
    <property type="term" value="C:membrane"/>
    <property type="evidence" value="ECO:0007669"/>
    <property type="project" value="InterPro"/>
</dbReference>
<dbReference type="SUPFAM" id="SSF52025">
    <property type="entry name" value="PA domain"/>
    <property type="match status" value="1"/>
</dbReference>
<feature type="active site" description="Charge relay system" evidence="12 13">
    <location>
        <position position="194"/>
    </location>
</feature>
<keyword evidence="9 13" id="KW-0378">Hydrolase</keyword>
<feature type="active site" description="Charge relay system" evidence="12 13">
    <location>
        <position position="260"/>
    </location>
</feature>
<dbReference type="Pfam" id="PF02225">
    <property type="entry name" value="PA"/>
    <property type="match status" value="1"/>
</dbReference>
<dbReference type="GO" id="GO:0006508">
    <property type="term" value="P:proteolysis"/>
    <property type="evidence" value="ECO:0007669"/>
    <property type="project" value="UniProtKB-KW"/>
</dbReference>
<comment type="cofactor">
    <cofactor evidence="1">
        <name>Ca(2+)</name>
        <dbReference type="ChEBI" id="CHEBI:29108"/>
    </cofactor>
</comment>
<comment type="similarity">
    <text evidence="3 13 14">Belongs to the peptidase S8 family.</text>
</comment>
<dbReference type="InterPro" id="IPR007253">
    <property type="entry name" value="Cell_wall-bd_2"/>
</dbReference>
<evidence type="ECO:0000256" key="12">
    <source>
        <dbReference type="PIRSR" id="PIRSR615500-1"/>
    </source>
</evidence>
<feature type="chain" id="PRO_5032373763" evidence="15">
    <location>
        <begin position="24"/>
        <end position="1543"/>
    </location>
</feature>
<evidence type="ECO:0000259" key="18">
    <source>
        <dbReference type="Pfam" id="PF06280"/>
    </source>
</evidence>
<dbReference type="PANTHER" id="PTHR43806">
    <property type="entry name" value="PEPTIDASE S8"/>
    <property type="match status" value="1"/>
</dbReference>
<dbReference type="EC" id="3.4.21.96" evidence="19"/>
<dbReference type="InterPro" id="IPR034216">
    <property type="entry name" value="C5a_Peptidase"/>
</dbReference>
<dbReference type="InterPro" id="IPR046450">
    <property type="entry name" value="PA_dom_sf"/>
</dbReference>
<dbReference type="InterPro" id="IPR003137">
    <property type="entry name" value="PA_domain"/>
</dbReference>
<dbReference type="Gene3D" id="2.60.40.1710">
    <property type="entry name" value="Subtilisin-like superfamily"/>
    <property type="match status" value="1"/>
</dbReference>
<dbReference type="InterPro" id="IPR050131">
    <property type="entry name" value="Peptidase_S8_subtilisin-like"/>
</dbReference>
<name>A0A852T8H4_9BACI</name>
<dbReference type="GO" id="GO:0005576">
    <property type="term" value="C:extracellular region"/>
    <property type="evidence" value="ECO:0007669"/>
    <property type="project" value="UniProtKB-SubCell"/>
</dbReference>
<evidence type="ECO:0000256" key="15">
    <source>
        <dbReference type="SAM" id="SignalP"/>
    </source>
</evidence>
<reference evidence="20" key="1">
    <citation type="submission" date="2020-07" db="EMBL/GenBank/DDBJ databases">
        <authorList>
            <person name="Partida-Martinez L."/>
            <person name="Huntemann M."/>
            <person name="Clum A."/>
            <person name="Wang J."/>
            <person name="Palaniappan K."/>
            <person name="Ritter S."/>
            <person name="Chen I.-M."/>
            <person name="Stamatis D."/>
            <person name="Reddy T."/>
            <person name="O'Malley R."/>
            <person name="Daum C."/>
            <person name="Shapiro N."/>
            <person name="Ivanova N."/>
            <person name="Kyrpides N."/>
            <person name="Woyke T."/>
        </authorList>
    </citation>
    <scope>NUCLEOTIDE SEQUENCE [LARGE SCALE GENOMIC DNA]</scope>
    <source>
        <strain evidence="20">AT2.8</strain>
    </source>
</reference>
<reference evidence="20" key="2">
    <citation type="submission" date="2020-08" db="EMBL/GenBank/DDBJ databases">
        <title>The Agave Microbiome: Exploring the role of microbial communities in plant adaptations to desert environments.</title>
        <authorList>
            <person name="Partida-Martinez L.P."/>
        </authorList>
    </citation>
    <scope>NUCLEOTIDE SEQUENCE [LARGE SCALE GENOMIC DNA]</scope>
    <source>
        <strain evidence="20">AT2.8</strain>
    </source>
</reference>
<dbReference type="InterPro" id="IPR036852">
    <property type="entry name" value="Peptidase_S8/S53_dom_sf"/>
</dbReference>
<gene>
    <name evidence="19" type="ORF">F4694_000473</name>
</gene>
<evidence type="ECO:0000256" key="1">
    <source>
        <dbReference type="ARBA" id="ARBA00001913"/>
    </source>
</evidence>
<dbReference type="InterPro" id="IPR022398">
    <property type="entry name" value="Peptidase_S8_His-AS"/>
</dbReference>
<keyword evidence="8" id="KW-0677">Repeat</keyword>
<feature type="active site" description="Charge relay system" evidence="12 13">
    <location>
        <position position="585"/>
    </location>
</feature>
<feature type="signal peptide" evidence="15">
    <location>
        <begin position="1"/>
        <end position="23"/>
    </location>
</feature>
<keyword evidence="10 13" id="KW-0720">Serine protease</keyword>
<keyword evidence="7 15" id="KW-0732">Signal</keyword>
<evidence type="ECO:0000256" key="8">
    <source>
        <dbReference type="ARBA" id="ARBA00022737"/>
    </source>
</evidence>
<dbReference type="SUPFAM" id="SSF52743">
    <property type="entry name" value="Subtilisin-like"/>
    <property type="match status" value="1"/>
</dbReference>
<dbReference type="InterPro" id="IPR015500">
    <property type="entry name" value="Peptidase_S8_subtilisin-rel"/>
</dbReference>
<dbReference type="InterPro" id="IPR010435">
    <property type="entry name" value="C5a/SBT2-like_Fn3"/>
</dbReference>
<dbReference type="Gene3D" id="3.40.50.12090">
    <property type="match status" value="2"/>
</dbReference>
<dbReference type="PRINTS" id="PR00723">
    <property type="entry name" value="SUBTILISIN"/>
</dbReference>
<evidence type="ECO:0000259" key="16">
    <source>
        <dbReference type="Pfam" id="PF00082"/>
    </source>
</evidence>
<evidence type="ECO:0000256" key="5">
    <source>
        <dbReference type="ARBA" id="ARBA00022525"/>
    </source>
</evidence>
<feature type="domain" description="Peptidase S8/S53" evidence="16">
    <location>
        <begin position="185"/>
        <end position="634"/>
    </location>
</feature>
<evidence type="ECO:0000256" key="9">
    <source>
        <dbReference type="ARBA" id="ARBA00022801"/>
    </source>
</evidence>
<protein>
    <submittedName>
        <fullName evidence="19">Lactocepin</fullName>
        <ecNumber evidence="19">3.4.21.96</ecNumber>
    </submittedName>
</protein>
<dbReference type="InterPro" id="IPR023827">
    <property type="entry name" value="Peptidase_S8_Asp-AS"/>
</dbReference>
<dbReference type="Pfam" id="PF06280">
    <property type="entry name" value="fn3_5"/>
    <property type="match status" value="1"/>
</dbReference>
<dbReference type="EMBL" id="JACCBX010000001">
    <property type="protein sequence ID" value="NYE03754.1"/>
    <property type="molecule type" value="Genomic_DNA"/>
</dbReference>
<dbReference type="PROSITE" id="PS51892">
    <property type="entry name" value="SUBTILASE"/>
    <property type="match status" value="1"/>
</dbReference>
<sequence>MKFKTSMSLALASLLVFSNTAMAASKPLLKPEAVKPQRDFAKSINFKNGLNNAAYKKSDKVRVIVEVEGEPAITYATKQGKKYNELSKSVKEQLQNDILKEQNAVKSKITSKSVKMQFKESFTTAVNGFSGIVEYGQIEAIKSVDGVTKVTIANEYQRPETTPEMKYSKEIVQAQNTWDDYGVKGEGMVVGIIDTGIDPSHKDMVLTDATKADLTKAEVEAAIAEKGVQGQYFTDKVPYGYNYYDENNEILDIGPDASMHGMHVAGTVGANGNEEEGGLKGVAPEAQLLALKVFGNDPEMPSTWSDIIIKAIDDAIQMDADVVNMSLGSTGAFVLPDDPEQMAVKRAVDNGVLMSISAGNSNHFGDGYFNPLSANPDKGVVGSPGLSTESLQVASLENSFIDLFAATYSYGETVGKAPFLSASSVDPNSLEQKSFEILDAGLGKPEEFAGKDFTGKIALVKRGELDFVVKALNAQAAGAAGVIVYNHSDGYVSMATSPEIKIPQLFMLKTDGELLKAQLDSGTPVTIEFQGDQVTAANPTADQMSGFTSWGVTPNLDFKPEITAPGGNILSTLNKDQYGVMSGTSMAAPHVSGGSALVLERVEKDFPSLTGAAKVNMAKNILMNTSKVVEDKGVYNNAYMHNPYSPRRQGGGLMQLHSALSTPVVVTNEATNEAKIALKEIKDNKATFTLKAQNFSSEAVTYNVSGNVLTDLVIDGVDQLESQGIYKAGTISASAPWEGEFPISFSTNQLTVPANGSASVIVTVDLNDTVEWGYNAPLDEIFENGYFVEGFVTLTDVNDKNPAVNVPYVGFNGDWNQAPIVDPSIYDENINASFYGWTGMVTSAGDDNYNYLGTNPADESASATNIAFSPNGDGASDDAMPILSFLRNAKSVEYKIVDKDGNVLRKLNSAENVRKNFNDGGTAPQYNIVTEAAWDGKVKNKLVPDGEYFYEISSTIDFEGKEPQKVTFPVVVDTVAPEVTASVTGNKLSLSSTDENGLGVAYYDILVNGKSVYGEEDLPLAGTATEYTFAKAPVGGTVEVIAYDYAGNTKKVVVEGANDDTIPYIHVTSIGATNVYTSLELPVAGYVTDDSKITDFKVAGQPVELVWNDETSRYEFSTTVTFEEDGVQEVRITGKDAAGNAIDYLVRDLVVDTTAPELKVDVPTSVKPNVDKVTLKATISDNFEELQYKVDGDEEFNHQFAFENFVMKSIEKEVSTELTLKPGNNTFTLELVDVAGNTTTKEVSIYRESAVERLAGPTRYETSVEVSKKGWEQSDVVVLARGDVYADALAGVPLAAKYDAPLLLTASNDLNKSTQAEIERLGAKKVYILGGTGAISSSVEKQLKGLGVEVVRLSGENRYETAATVAKVVAPEGSKEVVVVNGFNFPDALSVASFAGAQGLPILLVNDSKTLPAETKTAVKDLGATKTLVIGGNGVVNNEVAKKLPSVTRVGGETRYETNVAVAKHFDLDANFVYVATGDNFPDSLAGAALAAKDKTGIVLVTEALPEATKAYLASLNLVQVNVLGGENVVSASLVSKISPSQK</sequence>
<evidence type="ECO:0000259" key="17">
    <source>
        <dbReference type="Pfam" id="PF02225"/>
    </source>
</evidence>
<evidence type="ECO:0000256" key="14">
    <source>
        <dbReference type="RuleBase" id="RU003355"/>
    </source>
</evidence>
<organism evidence="19 20">
    <name type="scientific">Neobacillus niacini</name>
    <dbReference type="NCBI Taxonomy" id="86668"/>
    <lineage>
        <taxon>Bacteria</taxon>
        <taxon>Bacillati</taxon>
        <taxon>Bacillota</taxon>
        <taxon>Bacilli</taxon>
        <taxon>Bacillales</taxon>
        <taxon>Bacillaceae</taxon>
        <taxon>Neobacillus</taxon>
    </lineage>
</organism>
<evidence type="ECO:0000256" key="4">
    <source>
        <dbReference type="ARBA" id="ARBA00022512"/>
    </source>
</evidence>
<evidence type="ECO:0000256" key="13">
    <source>
        <dbReference type="PROSITE-ProRule" id="PRU01240"/>
    </source>
</evidence>
<evidence type="ECO:0000256" key="10">
    <source>
        <dbReference type="ARBA" id="ARBA00022825"/>
    </source>
</evidence>
<evidence type="ECO:0000313" key="20">
    <source>
        <dbReference type="Proteomes" id="UP000548423"/>
    </source>
</evidence>
<dbReference type="CDD" id="cd07475">
    <property type="entry name" value="Peptidases_S8_C5a_Peptidase"/>
    <property type="match status" value="1"/>
</dbReference>
<dbReference type="Pfam" id="PF04122">
    <property type="entry name" value="CW_binding_2"/>
    <property type="match status" value="3"/>
</dbReference>
<dbReference type="Gene3D" id="3.50.30.30">
    <property type="match status" value="1"/>
</dbReference>
<dbReference type="InterPro" id="IPR023828">
    <property type="entry name" value="Peptidase_S8_Ser-AS"/>
</dbReference>
<dbReference type="CDD" id="cd02133">
    <property type="entry name" value="PA_C5a_like"/>
    <property type="match status" value="1"/>
</dbReference>
<dbReference type="Gene3D" id="2.60.40.4070">
    <property type="match status" value="1"/>
</dbReference>
<evidence type="ECO:0000313" key="19">
    <source>
        <dbReference type="EMBL" id="NYE03754.1"/>
    </source>
</evidence>
<feature type="domain" description="PA" evidence="17">
    <location>
        <begin position="444"/>
        <end position="515"/>
    </location>
</feature>
<dbReference type="PANTHER" id="PTHR43806:SF11">
    <property type="entry name" value="CEREVISIN-RELATED"/>
    <property type="match status" value="1"/>
</dbReference>
<comment type="caution">
    <text evidence="19">The sequence shown here is derived from an EMBL/GenBank/DDBJ whole genome shotgun (WGS) entry which is preliminary data.</text>
</comment>
<accession>A0A852T8H4</accession>
<keyword evidence="4" id="KW-0134">Cell wall</keyword>
<keyword evidence="5" id="KW-0964">Secreted</keyword>
<dbReference type="PROSITE" id="PS00136">
    <property type="entry name" value="SUBTILASE_ASP"/>
    <property type="match status" value="1"/>
</dbReference>
<evidence type="ECO:0000256" key="6">
    <source>
        <dbReference type="ARBA" id="ARBA00022670"/>
    </source>
</evidence>